<dbReference type="SMART" id="SM01141">
    <property type="entry name" value="DRY_EERY"/>
    <property type="match status" value="1"/>
</dbReference>
<evidence type="ECO:0000313" key="5">
    <source>
        <dbReference type="EMBL" id="KAF5825313.1"/>
    </source>
</evidence>
<organism evidence="5 6">
    <name type="scientific">Dunaliella salina</name>
    <name type="common">Green alga</name>
    <name type="synonym">Protococcus salinus</name>
    <dbReference type="NCBI Taxonomy" id="3046"/>
    <lineage>
        <taxon>Eukaryota</taxon>
        <taxon>Viridiplantae</taxon>
        <taxon>Chlorophyta</taxon>
        <taxon>core chlorophytes</taxon>
        <taxon>Chlorophyceae</taxon>
        <taxon>CS clade</taxon>
        <taxon>Chlamydomonadales</taxon>
        <taxon>Dunaliellaceae</taxon>
        <taxon>Dunaliella</taxon>
    </lineage>
</organism>
<accession>A0ABQ7FRU3</accession>
<evidence type="ECO:0000259" key="4">
    <source>
        <dbReference type="SMART" id="SM01141"/>
    </source>
</evidence>
<keyword evidence="6" id="KW-1185">Reference proteome</keyword>
<feature type="transmembrane region" description="Helical" evidence="3">
    <location>
        <begin position="113"/>
        <end position="131"/>
    </location>
</feature>
<evidence type="ECO:0000313" key="6">
    <source>
        <dbReference type="Proteomes" id="UP000815325"/>
    </source>
</evidence>
<feature type="domain" description="Suppressor of white apricot N-terminal" evidence="4">
    <location>
        <begin position="6"/>
        <end position="109"/>
    </location>
</feature>
<dbReference type="EMBL" id="MU073855">
    <property type="protein sequence ID" value="KAF5825313.1"/>
    <property type="molecule type" value="Genomic_DNA"/>
</dbReference>
<reference evidence="5" key="1">
    <citation type="submission" date="2017-08" db="EMBL/GenBank/DDBJ databases">
        <authorList>
            <person name="Polle J.E."/>
            <person name="Barry K."/>
            <person name="Cushman J."/>
            <person name="Schmutz J."/>
            <person name="Tran D."/>
            <person name="Hathwaick L.T."/>
            <person name="Yim W.C."/>
            <person name="Jenkins J."/>
            <person name="Mckie-Krisberg Z.M."/>
            <person name="Prochnik S."/>
            <person name="Lindquist E."/>
            <person name="Dockter R.B."/>
            <person name="Adam C."/>
            <person name="Molina H."/>
            <person name="Bunkerborg J."/>
            <person name="Jin E."/>
            <person name="Buchheim M."/>
            <person name="Magnuson J."/>
        </authorList>
    </citation>
    <scope>NUCLEOTIDE SEQUENCE</scope>
    <source>
        <strain evidence="5">CCAP 19/18</strain>
    </source>
</reference>
<protein>
    <recommendedName>
        <fullName evidence="4">Suppressor of white apricot N-terminal domain-containing protein</fullName>
    </recommendedName>
</protein>
<proteinExistence type="predicted"/>
<comment type="caution">
    <text evidence="5">The sequence shown here is derived from an EMBL/GenBank/DDBJ whole genome shotgun (WGS) entry which is preliminary data.</text>
</comment>
<dbReference type="Pfam" id="PF09750">
    <property type="entry name" value="DRY_EERY"/>
    <property type="match status" value="1"/>
</dbReference>
<keyword evidence="3" id="KW-0812">Transmembrane</keyword>
<dbReference type="PANTHER" id="PTHR13161:SF4">
    <property type="entry name" value="CLK4-ASSOCIATING SERINE_ARGININE RICH PROTEIN"/>
    <property type="match status" value="1"/>
</dbReference>
<dbReference type="InterPro" id="IPR019147">
    <property type="entry name" value="SWAP_N_domain"/>
</dbReference>
<name>A0ABQ7FRU3_DUNSA</name>
<keyword evidence="2" id="KW-0508">mRNA splicing</keyword>
<dbReference type="PANTHER" id="PTHR13161">
    <property type="entry name" value="SPLICING FACTOR SUPPRESSOR OF WHITE APRICOT"/>
    <property type="match status" value="1"/>
</dbReference>
<dbReference type="Proteomes" id="UP000815325">
    <property type="component" value="Unassembled WGS sequence"/>
</dbReference>
<evidence type="ECO:0000256" key="3">
    <source>
        <dbReference type="SAM" id="Phobius"/>
    </source>
</evidence>
<keyword evidence="3" id="KW-0472">Membrane</keyword>
<sequence length="135" mass="15013">VEHPLNALSIEGRPVKIHATSLEHHSGINRMDGLIPWNGDPDNLIDRFDCRCMLDFYREPASASTNEHVAAGDPKLLQLVQFEAFRDLVKYASKGLPEEVGALMDAGLTLRRVVGVIMLVLWFVLFMHVHVGSAP</sequence>
<dbReference type="InterPro" id="IPR040397">
    <property type="entry name" value="SWAP"/>
</dbReference>
<evidence type="ECO:0000256" key="2">
    <source>
        <dbReference type="ARBA" id="ARBA00023187"/>
    </source>
</evidence>
<keyword evidence="1" id="KW-0507">mRNA processing</keyword>
<feature type="non-terminal residue" evidence="5">
    <location>
        <position position="1"/>
    </location>
</feature>
<gene>
    <name evidence="5" type="ORF">DUNSADRAFT_11794</name>
</gene>
<keyword evidence="3" id="KW-1133">Transmembrane helix</keyword>
<evidence type="ECO:0000256" key="1">
    <source>
        <dbReference type="ARBA" id="ARBA00022664"/>
    </source>
</evidence>